<keyword evidence="3" id="KW-1185">Reference proteome</keyword>
<keyword evidence="1" id="KW-0175">Coiled coil</keyword>
<sequence>NRYQYNQIQNFQQNISQNIRNPIFNSERIKKDLITKINYLSEEQLQSCAQLFVNMIYKDGLYRGKFISPYLQKKAMEWIQTNYKKHNNSQIEQEIKSLKAENLKLKQKIYNLTLKTKSLTSKLNYFQKSKKIYISKIRSAIRRKRIFQQDKKTYTPEFISLLTNLCTINQISMRSTIQCVKQIVLFLTGSTSDSWLSISTLSKWTKEVAQISVQENLPQFSNQFSSYGIMADESTREAANNVPISYLKKWKTFSDFLQNERLNIEIQIMIRFGEWFYEKVMYFLTVEEWINELQIAIEHPDEVFVEELLAAYELLPINEFLDLSNKIENGLIKALESFKKWMNIWTHLPLSICRLGGICGPDFAVAIAKVILNIHLDIEPSITQQKYIYELLNDLKIGNKESFGLFQALENNHFPSLTKEKLTDIRIKSKYKITTIENESANNEETAVNILEGFLNFRNDNIF</sequence>
<name>A0ABN7VX87_GIGMA</name>
<accession>A0ABN7VX87</accession>
<evidence type="ECO:0000313" key="3">
    <source>
        <dbReference type="Proteomes" id="UP000789901"/>
    </source>
</evidence>
<comment type="caution">
    <text evidence="2">The sequence shown here is derived from an EMBL/GenBank/DDBJ whole genome shotgun (WGS) entry which is preliminary data.</text>
</comment>
<proteinExistence type="predicted"/>
<feature type="non-terminal residue" evidence="2">
    <location>
        <position position="1"/>
    </location>
</feature>
<feature type="coiled-coil region" evidence="1">
    <location>
        <begin position="88"/>
        <end position="115"/>
    </location>
</feature>
<dbReference type="EMBL" id="CAJVQB010024212">
    <property type="protein sequence ID" value="CAG8803606.1"/>
    <property type="molecule type" value="Genomic_DNA"/>
</dbReference>
<dbReference type="Proteomes" id="UP000789901">
    <property type="component" value="Unassembled WGS sequence"/>
</dbReference>
<protein>
    <submittedName>
        <fullName evidence="2">43845_t:CDS:1</fullName>
    </submittedName>
</protein>
<evidence type="ECO:0000256" key="1">
    <source>
        <dbReference type="SAM" id="Coils"/>
    </source>
</evidence>
<evidence type="ECO:0000313" key="2">
    <source>
        <dbReference type="EMBL" id="CAG8803606.1"/>
    </source>
</evidence>
<organism evidence="2 3">
    <name type="scientific">Gigaspora margarita</name>
    <dbReference type="NCBI Taxonomy" id="4874"/>
    <lineage>
        <taxon>Eukaryota</taxon>
        <taxon>Fungi</taxon>
        <taxon>Fungi incertae sedis</taxon>
        <taxon>Mucoromycota</taxon>
        <taxon>Glomeromycotina</taxon>
        <taxon>Glomeromycetes</taxon>
        <taxon>Diversisporales</taxon>
        <taxon>Gigasporaceae</taxon>
        <taxon>Gigaspora</taxon>
    </lineage>
</organism>
<gene>
    <name evidence="2" type="ORF">GMARGA_LOCUS23687</name>
</gene>
<reference evidence="2 3" key="1">
    <citation type="submission" date="2021-06" db="EMBL/GenBank/DDBJ databases">
        <authorList>
            <person name="Kallberg Y."/>
            <person name="Tangrot J."/>
            <person name="Rosling A."/>
        </authorList>
    </citation>
    <scope>NUCLEOTIDE SEQUENCE [LARGE SCALE GENOMIC DNA]</scope>
    <source>
        <strain evidence="2 3">120-4 pot B 10/14</strain>
    </source>
</reference>